<name>A0AC61MS79_9FIRM</name>
<protein>
    <submittedName>
        <fullName evidence="1">Purine permease</fullName>
    </submittedName>
</protein>
<accession>A0AC61MS79</accession>
<evidence type="ECO:0000313" key="1">
    <source>
        <dbReference type="EMBL" id="QQK08391.1"/>
    </source>
</evidence>
<gene>
    <name evidence="1" type="ORF">JFY71_02280</name>
</gene>
<proteinExistence type="predicted"/>
<dbReference type="Proteomes" id="UP000595814">
    <property type="component" value="Chromosome"/>
</dbReference>
<reference evidence="1 2" key="1">
    <citation type="journal article" date="2022" name="Int. J. Syst. Evol. Microbiol.">
        <title>Miniphocaeibacter halophilus sp. nov., an ammonium-tolerant acetate-producing bacterium isolated from a biogas system.</title>
        <authorList>
            <person name="Schnurer A."/>
            <person name="Singh A."/>
            <person name="Bi S."/>
            <person name="Qiao W."/>
            <person name="Westerholm M."/>
        </authorList>
    </citation>
    <scope>NUCLEOTIDE SEQUENCE [LARGE SCALE GENOMIC DNA]</scope>
    <source>
        <strain evidence="1 2">AMB_01</strain>
    </source>
</reference>
<organism evidence="1 2">
    <name type="scientific">Miniphocaeibacter halophilus</name>
    <dbReference type="NCBI Taxonomy" id="2931922"/>
    <lineage>
        <taxon>Bacteria</taxon>
        <taxon>Bacillati</taxon>
        <taxon>Bacillota</taxon>
        <taxon>Tissierellia</taxon>
        <taxon>Tissierellales</taxon>
        <taxon>Peptoniphilaceae</taxon>
        <taxon>Miniphocaeibacter</taxon>
    </lineage>
</organism>
<sequence length="447" mass="47118">MNKNNSKKMDYEGLDQELFKLDGKPSFIKALPLSLQHIFAMIVGTVTLPRMVAEICGLSQTETTLLVQAALIVSGIATLLQLYPIGKTGSKLPIIFGVGFTYLPTLSVIGTKYGIDGILGAQLVGGIFTIFIGLLGKRILKFFPPLVTGVVVTTIGLSLYPIAVNYMAGGLGSPNYGDLSNWILAIVTLVTVVVCNNFLKGYIKSASMIVGVTVGYILALIMGKVDFSSLSSASLLSVPKISDFGMTFHWPAIISMLVLCLVNALQSIGDLSGTTMGGMGRKATDTELSQGIIGSGIVTLLGSFFGGLPPSSYSQNVGLVSLNKVISRFVLALAAVFMLLAGFVPKFGALMTTIPTAVLGGATISIFGMITMTGLQLILHDELTPRNISIVGLSLALGMGITSVPDSLKAFPDIIRMVFGESPIVIAALVAFTLNLVLPKNEKKEKI</sequence>
<keyword evidence="2" id="KW-1185">Reference proteome</keyword>
<dbReference type="EMBL" id="CP066744">
    <property type="protein sequence ID" value="QQK08391.1"/>
    <property type="molecule type" value="Genomic_DNA"/>
</dbReference>
<evidence type="ECO:0000313" key="2">
    <source>
        <dbReference type="Proteomes" id="UP000595814"/>
    </source>
</evidence>